<proteinExistence type="inferred from homology"/>
<feature type="compositionally biased region" description="Low complexity" evidence="3">
    <location>
        <begin position="247"/>
        <end position="256"/>
    </location>
</feature>
<dbReference type="GO" id="GO:0008104">
    <property type="term" value="P:intracellular protein localization"/>
    <property type="evidence" value="ECO:0000318"/>
    <property type="project" value="GO_Central"/>
</dbReference>
<name>G7KJ72_MEDTR</name>
<accession>A0A0C3W0E2</accession>
<dbReference type="KEGG" id="mtr:11438439"/>
<feature type="region of interest" description="Disordered" evidence="3">
    <location>
        <begin position="469"/>
        <end position="509"/>
    </location>
</feature>
<feature type="compositionally biased region" description="Polar residues" evidence="3">
    <location>
        <begin position="527"/>
        <end position="537"/>
    </location>
</feature>
<evidence type="ECO:0000313" key="5">
    <source>
        <dbReference type="EMBL" id="RHN53117.1"/>
    </source>
</evidence>
<dbReference type="ExpressionAtlas" id="G7KJ72">
    <property type="expression patterns" value="differential"/>
</dbReference>
<feature type="compositionally biased region" description="Polar residues" evidence="3">
    <location>
        <begin position="918"/>
        <end position="928"/>
    </location>
</feature>
<sequence length="1037" mass="113183">MLHRSFKPAKCKTALKLAVSRIKLLRNKRQTQINLLKRELAKLLENGQDQTARIRVEHVVREEKTMAAYELVEIYCELIAARLPMIEAQKNCPIDLKEAIATVIFATPRCSDIPELADVKKHMTSKYGKEFTSAALELRPDCGVNRLLVEKLSAKAPDGPTKIKILTAIAEEHNIDWEPKSFGDNDTKASHDLLDGPSTLQKPAYEEPFQAHVPPPVHVEARPPSSHATSQPKPMHDAYTSSYEQSANAAARNANNSTTSGMPITETRSSGGGSQEMDFRDSYSENRSSFPTGRQNWNMEFKDAASAAQAAAESADRATMAARAAAEFSNRENMKRQHSSGSHSSPGRGSRDEAPTDSSGFVNSPIRKSSSGIHNEQIITGEQDNLGGRSNENYSNSHQNVVKDSRPASTIGGSVGDDNPFAHGSPMADTDHHDTFFKQESSNLYAMSMKKQASRAKEDFDTEHADVERNTENSYHFEDASTNRQSGHSSSSHPFIPSNDPDDNLNSYEWTTGNKAAEDLFVTEVSTQEPTSYNHTSVVFDDSESDDGDYKFDDDKKYNSGGSGLLFSSPSSKSQVDPFENTNSWNSGKNTDVKETSSGTQSHFSVSENFMTSEVSFDKDPLPATFDDSDDPGSDSETDLVKSRVSRTFDDGSSVLDQIANHGTLGSSSGKVKNLGTDRNSWSSPSSVGSDYVEEHSVKKVDVTNTSEKSYGYNDLPTSEPSSTARNSNLHLNSKADIHTLQPPNNFDDAETSDKSHIDSGMELSYGTLKGGFRNKGYIRPPYIKNTSDDVSTSLGNISIKNERLPTVRTSTNFDAPVHDKYTTESGGNRNVGSKAHNKSSDSDSYDLVADSQESISIHEPRIKNELSDAKKKSSSRTSIPFFDSDDSESEAVRHKQSSASVARPVSRVSRRTSASPKTGTVLSSDHAPSSEAPVTPGSRLGWKSSRVSYESSENRGGSKPGSAENEASKPISEPNRSLDEEIVTSSSRVQPSSSLPNTGIQDSDPPSKQKADHVHPKLPDYDSFAAHFMSLKKGRP</sequence>
<feature type="compositionally biased region" description="Basic and acidic residues" evidence="3">
    <location>
        <begin position="469"/>
        <end position="481"/>
    </location>
</feature>
<dbReference type="PANTHER" id="PTHR12161">
    <property type="entry name" value="IST1 FAMILY MEMBER"/>
    <property type="match status" value="1"/>
</dbReference>
<feature type="region of interest" description="Disordered" evidence="3">
    <location>
        <begin position="214"/>
        <end position="295"/>
    </location>
</feature>
<dbReference type="HOGENOM" id="CLU_010396_0_0_1"/>
<feature type="compositionally biased region" description="Polar residues" evidence="3">
    <location>
        <begin position="946"/>
        <end position="956"/>
    </location>
</feature>
<feature type="compositionally biased region" description="Acidic residues" evidence="3">
    <location>
        <begin position="627"/>
        <end position="638"/>
    </location>
</feature>
<evidence type="ECO:0000313" key="6">
    <source>
        <dbReference type="EnsemblPlants" id="AES77090"/>
    </source>
</evidence>
<reference evidence="4 7" key="1">
    <citation type="journal article" date="2011" name="Nature">
        <title>The Medicago genome provides insight into the evolution of rhizobial symbioses.</title>
        <authorList>
            <person name="Young N.D."/>
            <person name="Debelle F."/>
            <person name="Oldroyd G.E."/>
            <person name="Geurts R."/>
            <person name="Cannon S.B."/>
            <person name="Udvardi M.K."/>
            <person name="Benedito V.A."/>
            <person name="Mayer K.F."/>
            <person name="Gouzy J."/>
            <person name="Schoof H."/>
            <person name="Van de Peer Y."/>
            <person name="Proost S."/>
            <person name="Cook D.R."/>
            <person name="Meyers B.C."/>
            <person name="Spannagl M."/>
            <person name="Cheung F."/>
            <person name="De Mita S."/>
            <person name="Krishnakumar V."/>
            <person name="Gundlach H."/>
            <person name="Zhou S."/>
            <person name="Mudge J."/>
            <person name="Bharti A.K."/>
            <person name="Murray J.D."/>
            <person name="Naoumkina M.A."/>
            <person name="Rosen B."/>
            <person name="Silverstein K.A."/>
            <person name="Tang H."/>
            <person name="Rombauts S."/>
            <person name="Zhao P.X."/>
            <person name="Zhou P."/>
            <person name="Barbe V."/>
            <person name="Bardou P."/>
            <person name="Bechner M."/>
            <person name="Bellec A."/>
            <person name="Berger A."/>
            <person name="Berges H."/>
            <person name="Bidwell S."/>
            <person name="Bisseling T."/>
            <person name="Choisne N."/>
            <person name="Couloux A."/>
            <person name="Denny R."/>
            <person name="Deshpande S."/>
            <person name="Dai X."/>
            <person name="Doyle J.J."/>
            <person name="Dudez A.M."/>
            <person name="Farmer A.D."/>
            <person name="Fouteau S."/>
            <person name="Franken C."/>
            <person name="Gibelin C."/>
            <person name="Gish J."/>
            <person name="Goldstein S."/>
            <person name="Gonzalez A.J."/>
            <person name="Green P.J."/>
            <person name="Hallab A."/>
            <person name="Hartog M."/>
            <person name="Hua A."/>
            <person name="Humphray S.J."/>
            <person name="Jeong D.H."/>
            <person name="Jing Y."/>
            <person name="Jocker A."/>
            <person name="Kenton S.M."/>
            <person name="Kim D.J."/>
            <person name="Klee K."/>
            <person name="Lai H."/>
            <person name="Lang C."/>
            <person name="Lin S."/>
            <person name="Macmil S.L."/>
            <person name="Magdelenat G."/>
            <person name="Matthews L."/>
            <person name="McCorrison J."/>
            <person name="Monaghan E.L."/>
            <person name="Mun J.H."/>
            <person name="Najar F.Z."/>
            <person name="Nicholson C."/>
            <person name="Noirot C."/>
            <person name="O'Bleness M."/>
            <person name="Paule C.R."/>
            <person name="Poulain J."/>
            <person name="Prion F."/>
            <person name="Qin B."/>
            <person name="Qu C."/>
            <person name="Retzel E.F."/>
            <person name="Riddle C."/>
            <person name="Sallet E."/>
            <person name="Samain S."/>
            <person name="Samson N."/>
            <person name="Sanders I."/>
            <person name="Saurat O."/>
            <person name="Scarpelli C."/>
            <person name="Schiex T."/>
            <person name="Segurens B."/>
            <person name="Severin A.J."/>
            <person name="Sherrier D.J."/>
            <person name="Shi R."/>
            <person name="Sims S."/>
            <person name="Singer S.R."/>
            <person name="Sinharoy S."/>
            <person name="Sterck L."/>
            <person name="Viollet A."/>
            <person name="Wang B.B."/>
            <person name="Wang K."/>
            <person name="Wang M."/>
            <person name="Wang X."/>
            <person name="Warfsmann J."/>
            <person name="Weissenbach J."/>
            <person name="White D.D."/>
            <person name="White J.D."/>
            <person name="Wiley G.B."/>
            <person name="Wincker P."/>
            <person name="Xing Y."/>
            <person name="Yang L."/>
            <person name="Yao Z."/>
            <person name="Ying F."/>
            <person name="Zhai J."/>
            <person name="Zhou L."/>
            <person name="Zuber A."/>
            <person name="Denarie J."/>
            <person name="Dixon R.A."/>
            <person name="May G.D."/>
            <person name="Schwartz D.C."/>
            <person name="Rogers J."/>
            <person name="Quetier F."/>
            <person name="Town C.D."/>
            <person name="Roe B.A."/>
        </authorList>
    </citation>
    <scope>NUCLEOTIDE SEQUENCE [LARGE SCALE GENOMIC DNA]</scope>
    <source>
        <strain evidence="4">A17</strain>
        <strain evidence="6 7">cv. Jemalong A17</strain>
    </source>
</reference>
<keyword evidence="7" id="KW-1185">Reference proteome</keyword>
<dbReference type="FunFam" id="1.20.1260.60:FF:000003">
    <property type="entry name" value="IST1-like protein isoform A"/>
    <property type="match status" value="1"/>
</dbReference>
<dbReference type="Pfam" id="PF03398">
    <property type="entry name" value="Ist1"/>
    <property type="match status" value="1"/>
</dbReference>
<feature type="region of interest" description="Disordered" evidence="3">
    <location>
        <begin position="617"/>
        <end position="646"/>
    </location>
</feature>
<dbReference type="EMBL" id="CM001222">
    <property type="protein sequence ID" value="AES77090.2"/>
    <property type="molecule type" value="Genomic_DNA"/>
</dbReference>
<feature type="compositionally biased region" description="Low complexity" evidence="3">
    <location>
        <begin position="316"/>
        <end position="326"/>
    </location>
</feature>
<evidence type="ECO:0000256" key="2">
    <source>
        <dbReference type="SAM" id="Coils"/>
    </source>
</evidence>
<feature type="region of interest" description="Disordered" evidence="3">
    <location>
        <begin position="810"/>
        <end position="1020"/>
    </location>
</feature>
<feature type="compositionally biased region" description="Basic and acidic residues" evidence="3">
    <location>
        <begin position="548"/>
        <end position="558"/>
    </location>
</feature>
<dbReference type="STRING" id="3880.G7KJ72"/>
<dbReference type="Gene3D" id="1.20.1260.60">
    <property type="entry name" value="Vacuolar protein sorting-associated protein Ist1"/>
    <property type="match status" value="1"/>
</dbReference>
<evidence type="ECO:0000256" key="1">
    <source>
        <dbReference type="ARBA" id="ARBA00005536"/>
    </source>
</evidence>
<dbReference type="Proteomes" id="UP000265566">
    <property type="component" value="Chromosome 6"/>
</dbReference>
<comment type="similarity">
    <text evidence="1">Belongs to the IST1 family.</text>
</comment>
<feature type="region of interest" description="Disordered" evidence="3">
    <location>
        <begin position="316"/>
        <end position="433"/>
    </location>
</feature>
<feature type="compositionally biased region" description="Polar residues" evidence="3">
    <location>
        <begin position="285"/>
        <end position="295"/>
    </location>
</feature>
<feature type="compositionally biased region" description="Polar residues" evidence="3">
    <location>
        <begin position="356"/>
        <end position="400"/>
    </location>
</feature>
<feature type="compositionally biased region" description="Polar residues" evidence="3">
    <location>
        <begin position="664"/>
        <end position="689"/>
    </location>
</feature>
<dbReference type="PaxDb" id="3880-AES77090"/>
<feature type="compositionally biased region" description="Polar residues" evidence="3">
    <location>
        <begin position="580"/>
        <end position="605"/>
    </location>
</feature>
<feature type="compositionally biased region" description="Basic and acidic residues" evidence="3">
    <location>
        <begin position="1006"/>
        <end position="1020"/>
    </location>
</feature>
<feature type="compositionally biased region" description="Basic and acidic residues" evidence="3">
    <location>
        <begin position="177"/>
        <end position="194"/>
    </location>
</feature>
<feature type="region of interest" description="Disordered" evidence="3">
    <location>
        <begin position="527"/>
        <end position="605"/>
    </location>
</feature>
<feature type="compositionally biased region" description="Basic and acidic residues" evidence="3">
    <location>
        <begin position="693"/>
        <end position="702"/>
    </location>
</feature>
<accession>G7KJ72</accession>
<dbReference type="InterPro" id="IPR005061">
    <property type="entry name" value="Ist1"/>
</dbReference>
<feature type="compositionally biased region" description="Low complexity" evidence="3">
    <location>
        <begin position="898"/>
        <end position="917"/>
    </location>
</feature>
<dbReference type="eggNOG" id="KOG2027">
    <property type="taxonomic scope" value="Eukaryota"/>
</dbReference>
<dbReference type="OrthoDB" id="29853at2759"/>
<dbReference type="EMBL" id="PSQE01000006">
    <property type="protein sequence ID" value="RHN53117.1"/>
    <property type="molecule type" value="Genomic_DNA"/>
</dbReference>
<feature type="coiled-coil region" evidence="2">
    <location>
        <begin position="26"/>
        <end position="53"/>
    </location>
</feature>
<dbReference type="AlphaFoldDB" id="G7KJ72"/>
<organism evidence="4 7">
    <name type="scientific">Medicago truncatula</name>
    <name type="common">Barrel medic</name>
    <name type="synonym">Medicago tribuloides</name>
    <dbReference type="NCBI Taxonomy" id="3880"/>
    <lineage>
        <taxon>Eukaryota</taxon>
        <taxon>Viridiplantae</taxon>
        <taxon>Streptophyta</taxon>
        <taxon>Embryophyta</taxon>
        <taxon>Tracheophyta</taxon>
        <taxon>Spermatophyta</taxon>
        <taxon>Magnoliopsida</taxon>
        <taxon>eudicotyledons</taxon>
        <taxon>Gunneridae</taxon>
        <taxon>Pentapetalae</taxon>
        <taxon>rosids</taxon>
        <taxon>fabids</taxon>
        <taxon>Fabales</taxon>
        <taxon>Fabaceae</taxon>
        <taxon>Papilionoideae</taxon>
        <taxon>50 kb inversion clade</taxon>
        <taxon>NPAAA clade</taxon>
        <taxon>Hologalegina</taxon>
        <taxon>IRL clade</taxon>
        <taxon>Trifolieae</taxon>
        <taxon>Medicago</taxon>
    </lineage>
</organism>
<dbReference type="InterPro" id="IPR042277">
    <property type="entry name" value="IST1-like"/>
</dbReference>
<dbReference type="PANTHER" id="PTHR12161:SF13">
    <property type="entry name" value="REGULATOR OF VPS4 ACTIVITY IN THE MVB PATHWAY PROTEIN"/>
    <property type="match status" value="1"/>
</dbReference>
<feature type="compositionally biased region" description="Polar residues" evidence="3">
    <location>
        <begin position="716"/>
        <end position="732"/>
    </location>
</feature>
<protein>
    <submittedName>
        <fullName evidence="5">Putative vacuolar protein sorting-associated protein Ist1</fullName>
    </submittedName>
    <submittedName>
        <fullName evidence="4">Regulator of Vps4 activity in the MVB pathway protein</fullName>
    </submittedName>
</protein>
<dbReference type="EnsemblPlants" id="AES77090">
    <property type="protein sequence ID" value="AES77090"/>
    <property type="gene ID" value="MTR_6g091690"/>
</dbReference>
<reference evidence="5" key="4">
    <citation type="journal article" date="2018" name="Nat. Plants">
        <title>Whole-genome landscape of Medicago truncatula symbiotic genes.</title>
        <authorList>
            <person name="Pecrix Y."/>
            <person name="Gamas P."/>
            <person name="Carrere S."/>
        </authorList>
    </citation>
    <scope>NUCLEOTIDE SEQUENCE</scope>
    <source>
        <tissue evidence="5">Leaves</tissue>
    </source>
</reference>
<feature type="compositionally biased region" description="Basic and acidic residues" evidence="3">
    <location>
        <begin position="857"/>
        <end position="872"/>
    </location>
</feature>
<reference evidence="6" key="3">
    <citation type="submission" date="2015-04" db="UniProtKB">
        <authorList>
            <consortium name="EnsemblPlants"/>
        </authorList>
    </citation>
    <scope>IDENTIFICATION</scope>
    <source>
        <strain evidence="6">cv. Jemalong A17</strain>
    </source>
</reference>
<keyword evidence="2" id="KW-0175">Coiled coil</keyword>
<evidence type="ECO:0000313" key="7">
    <source>
        <dbReference type="Proteomes" id="UP000002051"/>
    </source>
</evidence>
<feature type="compositionally biased region" description="Low complexity" evidence="3">
    <location>
        <begin position="986"/>
        <end position="995"/>
    </location>
</feature>
<reference evidence="4 7" key="2">
    <citation type="journal article" date="2014" name="BMC Genomics">
        <title>An improved genome release (version Mt4.0) for the model legume Medicago truncatula.</title>
        <authorList>
            <person name="Tang H."/>
            <person name="Krishnakumar V."/>
            <person name="Bidwell S."/>
            <person name="Rosen B."/>
            <person name="Chan A."/>
            <person name="Zhou S."/>
            <person name="Gentzbittel L."/>
            <person name="Childs K.L."/>
            <person name="Yandell M."/>
            <person name="Gundlach H."/>
            <person name="Mayer K.F."/>
            <person name="Schwartz D.C."/>
            <person name="Town C.D."/>
        </authorList>
    </citation>
    <scope>GENOME REANNOTATION</scope>
    <source>
        <strain evidence="6 7">cv. Jemalong A17</strain>
    </source>
</reference>
<feature type="compositionally biased region" description="Low complexity" evidence="3">
    <location>
        <begin position="565"/>
        <end position="574"/>
    </location>
</feature>
<dbReference type="Proteomes" id="UP000002051">
    <property type="component" value="Chromosome 6"/>
</dbReference>
<feature type="compositionally biased region" description="Polar residues" evidence="3">
    <location>
        <begin position="996"/>
        <end position="1005"/>
    </location>
</feature>
<evidence type="ECO:0000313" key="4">
    <source>
        <dbReference type="EMBL" id="AES77090.2"/>
    </source>
</evidence>
<dbReference type="Gramene" id="rna37885">
    <property type="protein sequence ID" value="RHN53117.1"/>
    <property type="gene ID" value="gene37885"/>
</dbReference>
<feature type="region of interest" description="Disordered" evidence="3">
    <location>
        <begin position="659"/>
        <end position="756"/>
    </location>
</feature>
<feature type="region of interest" description="Disordered" evidence="3">
    <location>
        <begin position="177"/>
        <end position="201"/>
    </location>
</feature>
<gene>
    <name evidence="6" type="primary">11438439</name>
    <name evidence="4" type="ordered locus">MTR_6g091690</name>
    <name evidence="5" type="ORF">MtrunA17_Chr6g0487991</name>
</gene>
<evidence type="ECO:0000256" key="3">
    <source>
        <dbReference type="SAM" id="MobiDB-lite"/>
    </source>
</evidence>
<feature type="compositionally biased region" description="Polar residues" evidence="3">
    <location>
        <begin position="257"/>
        <end position="269"/>
    </location>
</feature>
<feature type="compositionally biased region" description="Low complexity" evidence="3">
    <location>
        <begin position="339"/>
        <end position="348"/>
    </location>
</feature>
<dbReference type="GO" id="GO:0015031">
    <property type="term" value="P:protein transport"/>
    <property type="evidence" value="ECO:0007669"/>
    <property type="project" value="InterPro"/>
</dbReference>
<feature type="compositionally biased region" description="Polar residues" evidence="3">
    <location>
        <begin position="482"/>
        <end position="493"/>
    </location>
</feature>